<keyword evidence="2" id="KW-1185">Reference proteome</keyword>
<reference evidence="1" key="1">
    <citation type="submission" date="2022-06" db="EMBL/GenBank/DDBJ databases">
        <title>Uncovering the hologenomic basis of an extraordinary plant invasion.</title>
        <authorList>
            <person name="Bieker V.C."/>
            <person name="Martin M.D."/>
            <person name="Gilbert T."/>
            <person name="Hodgins K."/>
            <person name="Battlay P."/>
            <person name="Petersen B."/>
            <person name="Wilson J."/>
        </authorList>
    </citation>
    <scope>NUCLEOTIDE SEQUENCE</scope>
    <source>
        <strain evidence="1">AA19_3_7</strain>
        <tissue evidence="1">Leaf</tissue>
    </source>
</reference>
<dbReference type="Proteomes" id="UP001206925">
    <property type="component" value="Unassembled WGS sequence"/>
</dbReference>
<organism evidence="1 2">
    <name type="scientific">Ambrosia artemisiifolia</name>
    <name type="common">Common ragweed</name>
    <dbReference type="NCBI Taxonomy" id="4212"/>
    <lineage>
        <taxon>Eukaryota</taxon>
        <taxon>Viridiplantae</taxon>
        <taxon>Streptophyta</taxon>
        <taxon>Embryophyta</taxon>
        <taxon>Tracheophyta</taxon>
        <taxon>Spermatophyta</taxon>
        <taxon>Magnoliopsida</taxon>
        <taxon>eudicotyledons</taxon>
        <taxon>Gunneridae</taxon>
        <taxon>Pentapetalae</taxon>
        <taxon>asterids</taxon>
        <taxon>campanulids</taxon>
        <taxon>Asterales</taxon>
        <taxon>Asteraceae</taxon>
        <taxon>Asteroideae</taxon>
        <taxon>Heliantheae alliance</taxon>
        <taxon>Heliantheae</taxon>
        <taxon>Ambrosia</taxon>
    </lineage>
</organism>
<name>A0AAD5GLN7_AMBAR</name>
<sequence length="79" mass="9170">MEPGERFSCGAITKAELEQVRDFEQEFSRNGDCNGEFSLAPMSYPESLISQRLTCFYAQTTYKVYSVMFLVSQPRYINY</sequence>
<comment type="caution">
    <text evidence="1">The sequence shown here is derived from an EMBL/GenBank/DDBJ whole genome shotgun (WGS) entry which is preliminary data.</text>
</comment>
<evidence type="ECO:0000313" key="1">
    <source>
        <dbReference type="EMBL" id="KAI7745494.1"/>
    </source>
</evidence>
<protein>
    <submittedName>
        <fullName evidence="1">Uncharacterized protein</fullName>
    </submittedName>
</protein>
<gene>
    <name evidence="1" type="ORF">M8C21_032605</name>
</gene>
<dbReference type="EMBL" id="JAMZMK010007226">
    <property type="protein sequence ID" value="KAI7745494.1"/>
    <property type="molecule type" value="Genomic_DNA"/>
</dbReference>
<accession>A0AAD5GLN7</accession>
<dbReference type="AlphaFoldDB" id="A0AAD5GLN7"/>
<evidence type="ECO:0000313" key="2">
    <source>
        <dbReference type="Proteomes" id="UP001206925"/>
    </source>
</evidence>
<proteinExistence type="predicted"/>